<keyword evidence="2" id="KW-1185">Reference proteome</keyword>
<evidence type="ECO:0000313" key="2">
    <source>
        <dbReference type="Proteomes" id="UP000315095"/>
    </source>
</evidence>
<protein>
    <recommendedName>
        <fullName evidence="3">Transposase</fullName>
    </recommendedName>
</protein>
<proteinExistence type="predicted"/>
<name>A0A4P5NYZ0_9PROT</name>
<evidence type="ECO:0000313" key="1">
    <source>
        <dbReference type="EMBL" id="GCE85201.1"/>
    </source>
</evidence>
<comment type="caution">
    <text evidence="1">The sequence shown here is derived from an EMBL/GenBank/DDBJ whole genome shotgun (WGS) entry which is preliminary data.</text>
</comment>
<dbReference type="EMBL" id="BDLU01000071">
    <property type="protein sequence ID" value="GCE85201.1"/>
    <property type="molecule type" value="Genomic_DNA"/>
</dbReference>
<evidence type="ECO:0008006" key="3">
    <source>
        <dbReference type="Google" id="ProtNLM"/>
    </source>
</evidence>
<gene>
    <name evidence="1" type="ORF">MSKU9_3342</name>
</gene>
<organism evidence="1 2">
    <name type="scientific">Komagataeibacter diospyri</name>
    <dbReference type="NCBI Taxonomy" id="1932662"/>
    <lineage>
        <taxon>Bacteria</taxon>
        <taxon>Pseudomonadati</taxon>
        <taxon>Pseudomonadota</taxon>
        <taxon>Alphaproteobacteria</taxon>
        <taxon>Acetobacterales</taxon>
        <taxon>Acetobacteraceae</taxon>
        <taxon>Komagataeibacter</taxon>
    </lineage>
</organism>
<dbReference type="Proteomes" id="UP000315095">
    <property type="component" value="Unassembled WGS sequence"/>
</dbReference>
<sequence length="83" mass="9310">MAAVTPARSAAEIIGINCNTATLFYRKLREIIARHNTLEASLAGEVEVDKSYFSRHRKDKRAWLLPERSPFPDFSSTVTTSTP</sequence>
<dbReference type="AlphaFoldDB" id="A0A4P5NYZ0"/>
<accession>A0A4P5NYZ0</accession>
<reference evidence="2" key="1">
    <citation type="submission" date="2017-01" db="EMBL/GenBank/DDBJ databases">
        <title>Komagataeibacter sp. MSKU9 whole genome sequencing project.</title>
        <authorList>
            <person name="Matsutani M."/>
            <person name="Naloka K."/>
            <person name="Theeragool G."/>
            <person name="Yakushi T."/>
            <person name="Matsushita K."/>
        </authorList>
    </citation>
    <scope>NUCLEOTIDE SEQUENCE [LARGE SCALE GENOMIC DNA]</scope>
    <source>
        <strain evidence="2">MSKU9</strain>
    </source>
</reference>